<gene>
    <name evidence="1" type="ORF">Dalu01_02230</name>
</gene>
<sequence>MQTQAQQFVQRFTHLPQPDLQAQDAVAQISAHHQATYELLQELGGRPLAQPHGDEPVLVFPDRSGVRLRRDPRSSFGIPPSYQAHYTALTPFDIERLIWQHRDVQGAIFQGQRAIDDHNFWALRALLQHDFVARVQAPPRTVLRAARDFTVHGFARNLIQCSALVDARTFEEEQADLTEEQRRAALTDEERQVEDQARFQVAWGDLLEPGKSPTLLDRVRARAAADAARFAGREVLQEGRWIEVQFWLAYVEVRRVTSDGEHREDRLYLVHPGLGYGTEYNAMLADLGQMERDRREGKTRWMRHDYRDWFAGRVRAVDPLGDGDIG</sequence>
<name>A0ABP9XEQ3_9DEIO</name>
<keyword evidence="2" id="KW-1185">Reference proteome</keyword>
<evidence type="ECO:0000313" key="2">
    <source>
        <dbReference type="Proteomes" id="UP001404956"/>
    </source>
</evidence>
<protein>
    <submittedName>
        <fullName evidence="1">Uncharacterized protein</fullName>
    </submittedName>
</protein>
<dbReference type="Proteomes" id="UP001404956">
    <property type="component" value="Unassembled WGS sequence"/>
</dbReference>
<reference evidence="1 2" key="1">
    <citation type="submission" date="2024-02" db="EMBL/GenBank/DDBJ databases">
        <title>Deinococcus aluminii NBRC 112889.</title>
        <authorList>
            <person name="Ichikawa N."/>
            <person name="Katano-Makiyama Y."/>
            <person name="Hidaka K."/>
        </authorList>
    </citation>
    <scope>NUCLEOTIDE SEQUENCE [LARGE SCALE GENOMIC DNA]</scope>
    <source>
        <strain evidence="1 2">NBRC 112889</strain>
    </source>
</reference>
<dbReference type="EMBL" id="BAABRV010000005">
    <property type="protein sequence ID" value="GAA5533822.1"/>
    <property type="molecule type" value="Genomic_DNA"/>
</dbReference>
<organism evidence="1 2">
    <name type="scientific">Deinococcus aluminii</name>
    <dbReference type="NCBI Taxonomy" id="1656885"/>
    <lineage>
        <taxon>Bacteria</taxon>
        <taxon>Thermotogati</taxon>
        <taxon>Deinococcota</taxon>
        <taxon>Deinococci</taxon>
        <taxon>Deinococcales</taxon>
        <taxon>Deinococcaceae</taxon>
        <taxon>Deinococcus</taxon>
    </lineage>
</organism>
<proteinExistence type="predicted"/>
<dbReference type="RefSeq" id="WP_345454578.1">
    <property type="nucleotide sequence ID" value="NZ_BAABRV010000005.1"/>
</dbReference>
<evidence type="ECO:0000313" key="1">
    <source>
        <dbReference type="EMBL" id="GAA5533822.1"/>
    </source>
</evidence>
<accession>A0ABP9XEQ3</accession>
<comment type="caution">
    <text evidence="1">The sequence shown here is derived from an EMBL/GenBank/DDBJ whole genome shotgun (WGS) entry which is preliminary data.</text>
</comment>